<evidence type="ECO:0000313" key="2">
    <source>
        <dbReference type="Proteomes" id="UP000218288"/>
    </source>
</evidence>
<name>A0A160PIT6_9HYPH</name>
<dbReference type="AlphaFoldDB" id="A0A160PIT6"/>
<dbReference type="Proteomes" id="UP000218288">
    <property type="component" value="Chromosome"/>
</dbReference>
<proteinExistence type="predicted"/>
<reference evidence="1 2" key="1">
    <citation type="journal article" date="2016" name="Genome Announc.">
        <title>Complete Genome Sequence of Methylobacterium populi P-1M, Isolated from Pink-Pigmented Household Biofilm.</title>
        <authorList>
            <person name="Morohoshi T."/>
            <person name="Ikeda T."/>
        </authorList>
    </citation>
    <scope>NUCLEOTIDE SEQUENCE [LARGE SCALE GENOMIC DNA]</scope>
    <source>
        <strain evidence="1 2">P-1M</strain>
    </source>
</reference>
<dbReference type="EMBL" id="AP014809">
    <property type="protein sequence ID" value="BAU91620.1"/>
    <property type="molecule type" value="Genomic_DNA"/>
</dbReference>
<accession>A0A160PIT6</accession>
<organism evidence="1 2">
    <name type="scientific">Methylorubrum populi</name>
    <dbReference type="NCBI Taxonomy" id="223967"/>
    <lineage>
        <taxon>Bacteria</taxon>
        <taxon>Pseudomonadati</taxon>
        <taxon>Pseudomonadota</taxon>
        <taxon>Alphaproteobacteria</taxon>
        <taxon>Hyphomicrobiales</taxon>
        <taxon>Methylobacteriaceae</taxon>
        <taxon>Methylorubrum</taxon>
    </lineage>
</organism>
<dbReference type="RefSeq" id="WP_096485709.1">
    <property type="nucleotide sequence ID" value="NZ_AP014809.1"/>
</dbReference>
<gene>
    <name evidence="1" type="ORF">MPPM_3015</name>
</gene>
<dbReference type="OrthoDB" id="8000208at2"/>
<protein>
    <submittedName>
        <fullName evidence="1">Uncharacterized protein</fullName>
    </submittedName>
</protein>
<evidence type="ECO:0000313" key="1">
    <source>
        <dbReference type="EMBL" id="BAU91620.1"/>
    </source>
</evidence>
<sequence length="90" mass="10112">MSELETKRAAIADLLARIEGLDPRNRAVIDQRVETVMEGFDPGAPEPSEPARADLHRMIRDYRDLRDLPADRANVRLAEKGEVFAPEDDA</sequence>